<keyword evidence="9" id="KW-0967">Endosome</keyword>
<keyword evidence="7" id="KW-0268">Exocytosis</keyword>
<keyword evidence="5 17" id="KW-0813">Transport</keyword>
<evidence type="ECO:0000256" key="8">
    <source>
        <dbReference type="ARBA" id="ARBA00022692"/>
    </source>
</evidence>
<dbReference type="GO" id="GO:0030672">
    <property type="term" value="C:synaptic vesicle membrane"/>
    <property type="evidence" value="ECO:0007669"/>
    <property type="project" value="UniProtKB-SubCell"/>
</dbReference>
<evidence type="ECO:0000256" key="2">
    <source>
        <dbReference type="ARBA" id="ARBA00004195"/>
    </source>
</evidence>
<gene>
    <name evidence="18" type="ORF">NXF25_015568</name>
</gene>
<dbReference type="AlphaFoldDB" id="A0AAW1AVG2"/>
<comment type="subcellular location">
    <subcellularLocation>
        <location evidence="4">Cell membrane</location>
        <topology evidence="4">Multi-pass membrane protein</topology>
    </subcellularLocation>
    <subcellularLocation>
        <location evidence="3">Cytoplasmic vesicle</location>
        <location evidence="3">Secretory vesicle</location>
        <location evidence="3">Synaptic vesicle membrane</location>
        <topology evidence="3">Multi-pass membrane protein</topology>
    </subcellularLocation>
    <subcellularLocation>
        <location evidence="1">Golgi apparatus</location>
        <location evidence="1">trans-Golgi network membrane</location>
        <topology evidence="1">Multi-pass membrane protein</topology>
    </subcellularLocation>
    <subcellularLocation>
        <location evidence="17">Membrane</location>
        <topology evidence="17">Multi-pass membrane protein</topology>
    </subcellularLocation>
    <subcellularLocation>
        <location evidence="2">Recycling endosome membrane</location>
        <topology evidence="2">Multi-pass membrane protein</topology>
    </subcellularLocation>
</comment>
<sequence>MGERMNNFPPLPRFIPLKPCFYQDFDEEIPPLHRTTVKRLYYLWMLNSITLAVNLIGCLAWLIGGGGAVNFGLAILWLILFTPCSYVCWFRPIYKAFKTDSSFSFMAFFFTFMAQLVISIIQAVGIPGWGICGWIATISFFGTNVGSAVVMLIPTVLFTAMSVFSFIALSMVHKFYRGSGGSFSKAQEEWTTGAWKNPQVQQAAQNVAVGAAHNTMMQHETQYSATPNYNYPNDI</sequence>
<dbReference type="PANTHER" id="PTHR10687">
    <property type="entry name" value="SECRETORY CARRIER-ASSOCIATED MEMBRANE PROTEIN SCAMP"/>
    <property type="match status" value="1"/>
</dbReference>
<evidence type="ECO:0000256" key="5">
    <source>
        <dbReference type="ARBA" id="ARBA00022448"/>
    </source>
</evidence>
<dbReference type="GO" id="GO:0032588">
    <property type="term" value="C:trans-Golgi network membrane"/>
    <property type="evidence" value="ECO:0007669"/>
    <property type="project" value="TreeGrafter"/>
</dbReference>
<dbReference type="GO" id="GO:0006887">
    <property type="term" value="P:exocytosis"/>
    <property type="evidence" value="ECO:0007669"/>
    <property type="project" value="UniProtKB-KW"/>
</dbReference>
<evidence type="ECO:0000256" key="13">
    <source>
        <dbReference type="ARBA" id="ARBA00023034"/>
    </source>
</evidence>
<evidence type="ECO:0000256" key="16">
    <source>
        <dbReference type="ARBA" id="ARBA00038169"/>
    </source>
</evidence>
<name>A0AAW1AVG2_CROAD</name>
<evidence type="ECO:0000256" key="4">
    <source>
        <dbReference type="ARBA" id="ARBA00004651"/>
    </source>
</evidence>
<dbReference type="EMBL" id="JAOTOJ010000012">
    <property type="protein sequence ID" value="KAK9393905.1"/>
    <property type="molecule type" value="Genomic_DNA"/>
</dbReference>
<evidence type="ECO:0000256" key="1">
    <source>
        <dbReference type="ARBA" id="ARBA00004166"/>
    </source>
</evidence>
<dbReference type="PANTHER" id="PTHR10687:SF5">
    <property type="entry name" value="SECRETORY CARRIER-ASSOCIATED MEMBRANE PROTEIN 5"/>
    <property type="match status" value="1"/>
</dbReference>
<evidence type="ECO:0000256" key="6">
    <source>
        <dbReference type="ARBA" id="ARBA00022475"/>
    </source>
</evidence>
<dbReference type="Proteomes" id="UP001474421">
    <property type="component" value="Unassembled WGS sequence"/>
</dbReference>
<reference evidence="18 19" key="1">
    <citation type="journal article" date="2024" name="Proc. Natl. Acad. Sci. U.S.A.">
        <title>The genetic regulatory architecture and epigenomic basis for age-related changes in rattlesnake venom.</title>
        <authorList>
            <person name="Hogan M.P."/>
            <person name="Holding M.L."/>
            <person name="Nystrom G.S."/>
            <person name="Colston T.J."/>
            <person name="Bartlett D.A."/>
            <person name="Mason A.J."/>
            <person name="Ellsworth S.A."/>
            <person name="Rautsaw R.M."/>
            <person name="Lawrence K.C."/>
            <person name="Strickland J.L."/>
            <person name="He B."/>
            <person name="Fraser P."/>
            <person name="Margres M.J."/>
            <person name="Gilbert D.M."/>
            <person name="Gibbs H.L."/>
            <person name="Parkinson C.L."/>
            <person name="Rokyta D.R."/>
        </authorList>
    </citation>
    <scope>NUCLEOTIDE SEQUENCE [LARGE SCALE GENOMIC DNA]</scope>
    <source>
        <strain evidence="18">DRR0105</strain>
    </source>
</reference>
<keyword evidence="19" id="KW-1185">Reference proteome</keyword>
<evidence type="ECO:0000256" key="15">
    <source>
        <dbReference type="ARBA" id="ARBA00023329"/>
    </source>
</evidence>
<dbReference type="Pfam" id="PF04144">
    <property type="entry name" value="SCAMP"/>
    <property type="match status" value="1"/>
</dbReference>
<keyword evidence="11 17" id="KW-1133">Transmembrane helix</keyword>
<evidence type="ECO:0000256" key="3">
    <source>
        <dbReference type="ARBA" id="ARBA00004644"/>
    </source>
</evidence>
<keyword evidence="15" id="KW-0968">Cytoplasmic vesicle</keyword>
<evidence type="ECO:0000313" key="19">
    <source>
        <dbReference type="Proteomes" id="UP001474421"/>
    </source>
</evidence>
<keyword evidence="12" id="KW-0770">Synapse</keyword>
<evidence type="ECO:0000256" key="14">
    <source>
        <dbReference type="ARBA" id="ARBA00023136"/>
    </source>
</evidence>
<accession>A0AAW1AVG2</accession>
<keyword evidence="14 17" id="KW-0472">Membrane</keyword>
<evidence type="ECO:0000256" key="12">
    <source>
        <dbReference type="ARBA" id="ARBA00023018"/>
    </source>
</evidence>
<keyword evidence="10" id="KW-0653">Protein transport</keyword>
<protein>
    <recommendedName>
        <fullName evidence="17">Secretory carrier-associated membrane protein</fullName>
        <shortName evidence="17">Secretory carrier membrane protein</shortName>
    </recommendedName>
</protein>
<dbReference type="GO" id="GO:0005886">
    <property type="term" value="C:plasma membrane"/>
    <property type="evidence" value="ECO:0007669"/>
    <property type="project" value="UniProtKB-SubCell"/>
</dbReference>
<keyword evidence="13" id="KW-0333">Golgi apparatus</keyword>
<evidence type="ECO:0000256" key="7">
    <source>
        <dbReference type="ARBA" id="ARBA00022483"/>
    </source>
</evidence>
<evidence type="ECO:0000256" key="10">
    <source>
        <dbReference type="ARBA" id="ARBA00022927"/>
    </source>
</evidence>
<dbReference type="GO" id="GO:0055038">
    <property type="term" value="C:recycling endosome membrane"/>
    <property type="evidence" value="ECO:0007669"/>
    <property type="project" value="UniProtKB-SubCell"/>
</dbReference>
<dbReference type="GO" id="GO:0015031">
    <property type="term" value="P:protein transport"/>
    <property type="evidence" value="ECO:0007669"/>
    <property type="project" value="UniProtKB-KW"/>
</dbReference>
<evidence type="ECO:0000256" key="17">
    <source>
        <dbReference type="RuleBase" id="RU363122"/>
    </source>
</evidence>
<feature type="transmembrane region" description="Helical" evidence="17">
    <location>
        <begin position="41"/>
        <end position="63"/>
    </location>
</feature>
<evidence type="ECO:0000256" key="9">
    <source>
        <dbReference type="ARBA" id="ARBA00022753"/>
    </source>
</evidence>
<evidence type="ECO:0000256" key="11">
    <source>
        <dbReference type="ARBA" id="ARBA00022989"/>
    </source>
</evidence>
<organism evidence="18 19">
    <name type="scientific">Crotalus adamanteus</name>
    <name type="common">Eastern diamondback rattlesnake</name>
    <dbReference type="NCBI Taxonomy" id="8729"/>
    <lineage>
        <taxon>Eukaryota</taxon>
        <taxon>Metazoa</taxon>
        <taxon>Chordata</taxon>
        <taxon>Craniata</taxon>
        <taxon>Vertebrata</taxon>
        <taxon>Euteleostomi</taxon>
        <taxon>Lepidosauria</taxon>
        <taxon>Squamata</taxon>
        <taxon>Bifurcata</taxon>
        <taxon>Unidentata</taxon>
        <taxon>Episquamata</taxon>
        <taxon>Toxicofera</taxon>
        <taxon>Serpentes</taxon>
        <taxon>Colubroidea</taxon>
        <taxon>Viperidae</taxon>
        <taxon>Crotalinae</taxon>
        <taxon>Crotalus</taxon>
    </lineage>
</organism>
<feature type="transmembrane region" description="Helical" evidence="17">
    <location>
        <begin position="102"/>
        <end position="125"/>
    </location>
</feature>
<feature type="transmembrane region" description="Helical" evidence="17">
    <location>
        <begin position="145"/>
        <end position="169"/>
    </location>
</feature>
<dbReference type="InterPro" id="IPR007273">
    <property type="entry name" value="SCAMP"/>
</dbReference>
<comment type="caution">
    <text evidence="18">The sequence shown here is derived from an EMBL/GenBank/DDBJ whole genome shotgun (WGS) entry which is preliminary data.</text>
</comment>
<proteinExistence type="inferred from homology"/>
<comment type="similarity">
    <text evidence="16">Belongs to the SCAMP family. SCAMP5 subfamily.</text>
</comment>
<keyword evidence="6" id="KW-1003">Cell membrane</keyword>
<feature type="transmembrane region" description="Helical" evidence="17">
    <location>
        <begin position="69"/>
        <end position="90"/>
    </location>
</feature>
<keyword evidence="8 17" id="KW-0812">Transmembrane</keyword>
<evidence type="ECO:0000313" key="18">
    <source>
        <dbReference type="EMBL" id="KAK9393905.1"/>
    </source>
</evidence>